<dbReference type="STRING" id="644282.Deba_1451"/>
<dbReference type="KEGG" id="dbr:Deba_1451"/>
<evidence type="ECO:0000313" key="1">
    <source>
        <dbReference type="EMBL" id="ADK84819.1"/>
    </source>
</evidence>
<evidence type="ECO:0008006" key="3">
    <source>
        <dbReference type="Google" id="ProtNLM"/>
    </source>
</evidence>
<dbReference type="RefSeq" id="WP_013258272.1">
    <property type="nucleotide sequence ID" value="NC_014365.1"/>
</dbReference>
<evidence type="ECO:0000313" key="2">
    <source>
        <dbReference type="Proteomes" id="UP000009047"/>
    </source>
</evidence>
<proteinExistence type="predicted"/>
<gene>
    <name evidence="1" type="ordered locus">Deba_1451</name>
</gene>
<sequence>MAVVSISRQYGAGGVKLGMKLAERLGYQFVDRNLLGQVAEQANVSLKWVEEVEKEAGGLMARFVAEWARQHPHVRNIPDASTRFDETAYRAFLTRVISNLAAGDRVVFMGRGSQYILKNNPKAVRISLVASEQTRIANLMEHYSVDRAKAEHVVNKEEKRRLAFLCGFGEGKSEETACYHAVLNTGLVHQDDAVDFICKLVERIG</sequence>
<dbReference type="InterPro" id="IPR027417">
    <property type="entry name" value="P-loop_NTPase"/>
</dbReference>
<dbReference type="AlphaFoldDB" id="E1QGX6"/>
<protein>
    <recommendedName>
        <fullName evidence="3">Cytidylate kinase</fullName>
    </recommendedName>
</protein>
<accession>E1QGX6</accession>
<organism evidence="1 2">
    <name type="scientific">Desulfarculus baarsii (strain ATCC 33931 / DSM 2075 / LMG 7858 / VKM B-1802 / 2st14)</name>
    <dbReference type="NCBI Taxonomy" id="644282"/>
    <lineage>
        <taxon>Bacteria</taxon>
        <taxon>Pseudomonadati</taxon>
        <taxon>Thermodesulfobacteriota</taxon>
        <taxon>Desulfarculia</taxon>
        <taxon>Desulfarculales</taxon>
        <taxon>Desulfarculaceae</taxon>
        <taxon>Desulfarculus</taxon>
    </lineage>
</organism>
<dbReference type="HOGENOM" id="CLU_065155_3_1_7"/>
<dbReference type="OrthoDB" id="7929987at2"/>
<keyword evidence="2" id="KW-1185">Reference proteome</keyword>
<dbReference type="eggNOG" id="COG1102">
    <property type="taxonomic scope" value="Bacteria"/>
</dbReference>
<reference evidence="1 2" key="1">
    <citation type="journal article" date="2010" name="Stand. Genomic Sci.">
        <title>Complete genome sequence of Desulfarculus baarsii type strain (2st14).</title>
        <authorList>
            <person name="Sun H."/>
            <person name="Spring S."/>
            <person name="Lapidus A."/>
            <person name="Davenport K."/>
            <person name="Del Rio T.G."/>
            <person name="Tice H."/>
            <person name="Nolan M."/>
            <person name="Copeland A."/>
            <person name="Cheng J.F."/>
            <person name="Lucas S."/>
            <person name="Tapia R."/>
            <person name="Goodwin L."/>
            <person name="Pitluck S."/>
            <person name="Ivanova N."/>
            <person name="Pagani I."/>
            <person name="Mavromatis K."/>
            <person name="Ovchinnikova G."/>
            <person name="Pati A."/>
            <person name="Chen A."/>
            <person name="Palaniappan K."/>
            <person name="Hauser L."/>
            <person name="Chang Y.J."/>
            <person name="Jeffries C.D."/>
            <person name="Detter J.C."/>
            <person name="Han C."/>
            <person name="Rohde M."/>
            <person name="Brambilla E."/>
            <person name="Goker M."/>
            <person name="Woyke T."/>
            <person name="Bristow J."/>
            <person name="Eisen J.A."/>
            <person name="Markowitz V."/>
            <person name="Hugenholtz P."/>
            <person name="Kyrpides N.C."/>
            <person name="Klenk H.P."/>
            <person name="Land M."/>
        </authorList>
    </citation>
    <scope>NUCLEOTIDE SEQUENCE [LARGE SCALE GENOMIC DNA]</scope>
    <source>
        <strain evidence="2">ATCC 33931 / DSM 2075 / LMG 7858 / VKM B-1802 / 2st14</strain>
    </source>
</reference>
<dbReference type="EMBL" id="CP002085">
    <property type="protein sequence ID" value="ADK84819.1"/>
    <property type="molecule type" value="Genomic_DNA"/>
</dbReference>
<name>E1QGX6_DESB2</name>
<dbReference type="Gene3D" id="3.40.50.300">
    <property type="entry name" value="P-loop containing nucleotide triphosphate hydrolases"/>
    <property type="match status" value="1"/>
</dbReference>
<dbReference type="Proteomes" id="UP000009047">
    <property type="component" value="Chromosome"/>
</dbReference>
<dbReference type="Pfam" id="PF13189">
    <property type="entry name" value="Cytidylate_kin2"/>
    <property type="match status" value="1"/>
</dbReference>